<dbReference type="Proteomes" id="UP000193920">
    <property type="component" value="Unassembled WGS sequence"/>
</dbReference>
<keyword evidence="2" id="KW-1185">Reference proteome</keyword>
<accession>A0A1Y1YAZ7</accession>
<sequence length="173" mass="21052">MMSTNNNPDKENDHKYRYYRLQVLNAGTFRIINENGEEMWNMWSHAPYHEFNVYYEEEFYDSCKSTARNPNLPVITTIDEKSSIIRVGEQLVNRFNKEQFIEYKKKSIIESRKFEKAIKIKIQKLQTVEKKNPFEMKFRKITSTSFHLKYQNLFRKYEVVDDEPLKFMKIFMT</sequence>
<comment type="caution">
    <text evidence="1">The sequence shown here is derived from an EMBL/GenBank/DDBJ whole genome shotgun (WGS) entry which is preliminary data.</text>
</comment>
<proteinExistence type="predicted"/>
<dbReference type="EMBL" id="MCOG01000663">
    <property type="protein sequence ID" value="ORX95180.1"/>
    <property type="molecule type" value="Genomic_DNA"/>
</dbReference>
<protein>
    <submittedName>
        <fullName evidence="1">Uncharacterized protein</fullName>
    </submittedName>
</protein>
<dbReference type="AlphaFoldDB" id="A0A1Y1YAZ7"/>
<reference evidence="1 2" key="1">
    <citation type="submission" date="2016-08" db="EMBL/GenBank/DDBJ databases">
        <title>A Parts List for Fungal Cellulosomes Revealed by Comparative Genomics.</title>
        <authorList>
            <consortium name="DOE Joint Genome Institute"/>
            <person name="Haitjema C.H."/>
            <person name="Gilmore S.P."/>
            <person name="Henske J.K."/>
            <person name="Solomon K.V."/>
            <person name="De Groot R."/>
            <person name="Kuo A."/>
            <person name="Mondo S.J."/>
            <person name="Salamov A.A."/>
            <person name="Labutti K."/>
            <person name="Zhao Z."/>
            <person name="Chiniquy J."/>
            <person name="Barry K."/>
            <person name="Brewer H.M."/>
            <person name="Purvine S.O."/>
            <person name="Wright A.T."/>
            <person name="Boxma B."/>
            <person name="Van Alen T."/>
            <person name="Hackstein J.H."/>
            <person name="Baker S.E."/>
            <person name="Grigoriev I.V."/>
            <person name="O'Malley M.A."/>
        </authorList>
    </citation>
    <scope>NUCLEOTIDE SEQUENCE [LARGE SCALE GENOMIC DNA]</scope>
    <source>
        <strain evidence="1 2">G1</strain>
    </source>
</reference>
<dbReference type="STRING" id="1754190.A0A1Y1YAZ7"/>
<evidence type="ECO:0000313" key="2">
    <source>
        <dbReference type="Proteomes" id="UP000193920"/>
    </source>
</evidence>
<gene>
    <name evidence="1" type="ORF">LY90DRAFT_520330</name>
</gene>
<evidence type="ECO:0000313" key="1">
    <source>
        <dbReference type="EMBL" id="ORX95180.1"/>
    </source>
</evidence>
<name>A0A1Y1YAZ7_9FUNG</name>
<organism evidence="1 2">
    <name type="scientific">Neocallimastix californiae</name>
    <dbReference type="NCBI Taxonomy" id="1754190"/>
    <lineage>
        <taxon>Eukaryota</taxon>
        <taxon>Fungi</taxon>
        <taxon>Fungi incertae sedis</taxon>
        <taxon>Chytridiomycota</taxon>
        <taxon>Chytridiomycota incertae sedis</taxon>
        <taxon>Neocallimastigomycetes</taxon>
        <taxon>Neocallimastigales</taxon>
        <taxon>Neocallimastigaceae</taxon>
        <taxon>Neocallimastix</taxon>
    </lineage>
</organism>